<evidence type="ECO:0000256" key="1">
    <source>
        <dbReference type="ARBA" id="ARBA00001974"/>
    </source>
</evidence>
<comment type="similarity">
    <text evidence="5">Belongs to the carotenoid/retinoid oxidoreductase family. CrtP subfamily.</text>
</comment>
<accession>A0ABY4GKG6</accession>
<evidence type="ECO:0000256" key="9">
    <source>
        <dbReference type="ARBA" id="ARBA00048532"/>
    </source>
</evidence>
<evidence type="ECO:0000256" key="7">
    <source>
        <dbReference type="ARBA" id="ARBA00041900"/>
    </source>
</evidence>
<dbReference type="RefSeq" id="WP_244743015.1">
    <property type="nucleotide sequence ID" value="NZ_CP095071.1"/>
</dbReference>
<keyword evidence="2 10" id="KW-0125">Carotenoid biosynthesis</keyword>
<dbReference type="InterPro" id="IPR014105">
    <property type="entry name" value="Carotenoid/retinoid_OxRdtase"/>
</dbReference>
<evidence type="ECO:0000256" key="6">
    <source>
        <dbReference type="ARBA" id="ARBA00039159"/>
    </source>
</evidence>
<dbReference type="Gene3D" id="3.50.50.60">
    <property type="entry name" value="FAD/NAD(P)-binding domain"/>
    <property type="match status" value="2"/>
</dbReference>
<evidence type="ECO:0000256" key="8">
    <source>
        <dbReference type="ARBA" id="ARBA00042619"/>
    </source>
</evidence>
<gene>
    <name evidence="12" type="primary">crtI</name>
    <name evidence="12" type="ORF">MUN87_19315</name>
</gene>
<dbReference type="InterPro" id="IPR036188">
    <property type="entry name" value="FAD/NAD-bd_sf"/>
</dbReference>
<comment type="cofactor">
    <cofactor evidence="1">
        <name>FAD</name>
        <dbReference type="ChEBI" id="CHEBI:57692"/>
    </cofactor>
</comment>
<comment type="pathway">
    <text evidence="4">Carotenoid biosynthesis; staphyloxanthin biosynthesis; staphyloxanthin from farnesyl diphosphate: step 3/5.</text>
</comment>
<dbReference type="EMBL" id="CP095071">
    <property type="protein sequence ID" value="UOQ84777.1"/>
    <property type="molecule type" value="Genomic_DNA"/>
</dbReference>
<proteinExistence type="inferred from homology"/>
<evidence type="ECO:0000256" key="2">
    <source>
        <dbReference type="ARBA" id="ARBA00022746"/>
    </source>
</evidence>
<dbReference type="NCBIfam" id="TIGR02734">
    <property type="entry name" value="crtI_fam"/>
    <property type="match status" value="1"/>
</dbReference>
<sequence>MAHPKTVVIVGGGLGGLSAAISLAQHGYQVSLFEKNSHPGGKLNRLEQDGFGFDLGPSMLTMPEIFERLFHRSGKEMRDYFPVQRLDHEIRGFFTDRTTIDLYRDLQYMLRTNDQLSQRDIAEYKDFLDYAKKLYRSTEQSYFAKGLDTTKEIVKHQGIFASLKGFDLFSTMYEAIAKRISNPKLRTLLSYFIKYVGSSPYDAPAILNMLIYMQHAQGLWYVPGGMHQIALGMEKLAVEIGVELHYNQEVKKLVKNKNKKIVAAELLNGEHIHADYFISNMEVIPAYRNLLEEDTAYLSNLEKKFEPSSSGLVLHLGVRKTYPQLAHHNFFFSENLKEQMHHIFHHHQLPDDPTIYVVNVNKTDPKQAPAGHENIKILPHIPYIQDTAFTDEDYKRFREQVLLKLEGMGLDGLRDHIVTEDMWTPHDIERMYYSHRGSIYGTLSDKKKNKGFKHPKQSKRYSNLYFVGGSVNPGGGMPMVTLSGQQVKDMILTRDGKA</sequence>
<evidence type="ECO:0000256" key="10">
    <source>
        <dbReference type="RuleBase" id="RU362075"/>
    </source>
</evidence>
<evidence type="ECO:0000313" key="13">
    <source>
        <dbReference type="Proteomes" id="UP000831537"/>
    </source>
</evidence>
<dbReference type="Pfam" id="PF01593">
    <property type="entry name" value="Amino_oxidase"/>
    <property type="match status" value="1"/>
</dbReference>
<dbReference type="PANTHER" id="PTHR43734:SF7">
    <property type="entry name" value="4,4'-DIAPONEUROSPORENE OXYGENASE"/>
    <property type="match status" value="1"/>
</dbReference>
<keyword evidence="13" id="KW-1185">Reference proteome</keyword>
<dbReference type="SUPFAM" id="SSF51905">
    <property type="entry name" value="FAD/NAD(P)-binding domain"/>
    <property type="match status" value="1"/>
</dbReference>
<organism evidence="12 13">
    <name type="scientific">Gracilibacillus salinarum</name>
    <dbReference type="NCBI Taxonomy" id="2932255"/>
    <lineage>
        <taxon>Bacteria</taxon>
        <taxon>Bacillati</taxon>
        <taxon>Bacillota</taxon>
        <taxon>Bacilli</taxon>
        <taxon>Bacillales</taxon>
        <taxon>Bacillaceae</taxon>
        <taxon>Gracilibacillus</taxon>
    </lineage>
</organism>
<evidence type="ECO:0000256" key="5">
    <source>
        <dbReference type="ARBA" id="ARBA00038194"/>
    </source>
</evidence>
<comment type="catalytic activity">
    <reaction evidence="9">
        <text>all-trans-4,4'-diaponeurosporene + 2 AH2 + 2 O2 = 4,4'-diaponeurosporenal + 2 A + 3 H2O</text>
        <dbReference type="Rhea" id="RHEA:56104"/>
        <dbReference type="ChEBI" id="CHEBI:13193"/>
        <dbReference type="ChEBI" id="CHEBI:15377"/>
        <dbReference type="ChEBI" id="CHEBI:15379"/>
        <dbReference type="ChEBI" id="CHEBI:17499"/>
        <dbReference type="ChEBI" id="CHEBI:62743"/>
        <dbReference type="ChEBI" id="CHEBI:79065"/>
    </reaction>
</comment>
<evidence type="ECO:0000256" key="4">
    <source>
        <dbReference type="ARBA" id="ARBA00037901"/>
    </source>
</evidence>
<name>A0ABY4GKG6_9BACI</name>
<dbReference type="InterPro" id="IPR002937">
    <property type="entry name" value="Amino_oxidase"/>
</dbReference>
<evidence type="ECO:0000259" key="11">
    <source>
        <dbReference type="Pfam" id="PF01593"/>
    </source>
</evidence>
<evidence type="ECO:0000256" key="3">
    <source>
        <dbReference type="ARBA" id="ARBA00023002"/>
    </source>
</evidence>
<evidence type="ECO:0000313" key="12">
    <source>
        <dbReference type="EMBL" id="UOQ84777.1"/>
    </source>
</evidence>
<protein>
    <recommendedName>
        <fullName evidence="6">4,4'-diaponeurosporene oxygenase</fullName>
    </recommendedName>
    <alternativeName>
        <fullName evidence="7">4,4'-diaponeurosporene oxidase</fullName>
    </alternativeName>
    <alternativeName>
        <fullName evidence="8">Carotenoid oxidase</fullName>
    </alternativeName>
</protein>
<dbReference type="Proteomes" id="UP000831537">
    <property type="component" value="Chromosome"/>
</dbReference>
<feature type="domain" description="Amine oxidase" evidence="11">
    <location>
        <begin position="14"/>
        <end position="486"/>
    </location>
</feature>
<reference evidence="12 13" key="1">
    <citation type="submission" date="2022-04" db="EMBL/GenBank/DDBJ databases">
        <title>Gracilibacillus sp. isolated from saltern.</title>
        <authorList>
            <person name="Won M."/>
            <person name="Lee C.-M."/>
            <person name="Woen H.-Y."/>
            <person name="Kwon S.-W."/>
        </authorList>
    </citation>
    <scope>NUCLEOTIDE SEQUENCE [LARGE SCALE GENOMIC DNA]</scope>
    <source>
        <strain evidence="12 13">SSPM10-3</strain>
    </source>
</reference>
<dbReference type="GO" id="GO:0016491">
    <property type="term" value="F:oxidoreductase activity"/>
    <property type="evidence" value="ECO:0007669"/>
    <property type="project" value="UniProtKB-KW"/>
</dbReference>
<dbReference type="PANTHER" id="PTHR43734">
    <property type="entry name" value="PHYTOENE DESATURASE"/>
    <property type="match status" value="1"/>
</dbReference>
<keyword evidence="3 10" id="KW-0560">Oxidoreductase</keyword>